<dbReference type="RefSeq" id="WP_072715030.1">
    <property type="nucleotide sequence ID" value="NZ_FRAU01000003.1"/>
</dbReference>
<evidence type="ECO:0000256" key="2">
    <source>
        <dbReference type="SAM" id="MobiDB-lite"/>
    </source>
</evidence>
<feature type="signal peptide" evidence="3">
    <location>
        <begin position="1"/>
        <end position="16"/>
    </location>
</feature>
<evidence type="ECO:0000256" key="1">
    <source>
        <dbReference type="ARBA" id="ARBA00022729"/>
    </source>
</evidence>
<proteinExistence type="predicted"/>
<feature type="chain" id="PRO_5012341799" evidence="3">
    <location>
        <begin position="17"/>
        <end position="967"/>
    </location>
</feature>
<dbReference type="STRING" id="633813.SAMN04488087_1168"/>
<dbReference type="InterPro" id="IPR014755">
    <property type="entry name" value="Cu-Rt/internalin_Ig-like"/>
</dbReference>
<dbReference type="InterPro" id="IPR001322">
    <property type="entry name" value="Lamin_tail_dom"/>
</dbReference>
<dbReference type="EMBL" id="FRAU01000003">
    <property type="protein sequence ID" value="SHK46486.1"/>
    <property type="molecule type" value="Genomic_DNA"/>
</dbReference>
<protein>
    <submittedName>
        <fullName evidence="6">FlgD Ig-like domain-containing protein</fullName>
    </submittedName>
</protein>
<feature type="domain" description="LTD" evidence="4">
    <location>
        <begin position="416"/>
        <end position="527"/>
    </location>
</feature>
<evidence type="ECO:0000259" key="5">
    <source>
        <dbReference type="Pfam" id="PF13860"/>
    </source>
</evidence>
<name>A0A1M6SPA3_9BACT</name>
<keyword evidence="1 3" id="KW-0732">Signal</keyword>
<dbReference type="AlphaFoldDB" id="A0A1M6SPA3"/>
<feature type="compositionally biased region" description="Polar residues" evidence="2">
    <location>
        <begin position="828"/>
        <end position="839"/>
    </location>
</feature>
<evidence type="ECO:0000313" key="6">
    <source>
        <dbReference type="EMBL" id="SHK46486.1"/>
    </source>
</evidence>
<dbReference type="Pfam" id="PF13860">
    <property type="entry name" value="FlgD_ig"/>
    <property type="match status" value="1"/>
</dbReference>
<feature type="region of interest" description="Disordered" evidence="2">
    <location>
        <begin position="823"/>
        <end position="855"/>
    </location>
</feature>
<sequence length="967" mass="106963">MYRFLWILLLPLPVQAQFFEAFSDGNFTENPPWYGTLAHWTIDTLNGNPRLRTNGRPRPDTLFLTTPSAVSWGLWQLTLSYEQVNLSNFNGVRIYLLADTADLRAPVHGYFLQLGTNNRDEVRLYRQDGNPATRRILLGRSAPVLTAPTQTLTLKVLRTETGHWSVFLNGRLLFEATDATYWRSRYFGLWVKHTAATARSYAFDNLMAAGETERIDLIRPRVTRAFYRQQLRAFVVAFSEPIDTTRIPSNAFYVTASSFAGFPQRIQWTASGQTVHLHYHRVPPSDTYQLSVQGLQDLAGNALRDTVVTLAVTTDTLPPRLLDLYPVDSRRIGLRFNEPVNGCNSTAYSLLEGPAVLQVLDCPAPPRPDFTLLLTAPMIPQTTYVLRVEALTDTVGNPMQPVQRALAFPGDPGPISAGDLIINEVLYAPAQPGLEFVELYNRAPYALDLQKVFWHDARGRAQPLADRAFLIAPGAYAVLAEDTTALRTVFSVAAVLLQPVSWPSLNNDSDAIVLKRGDGLLLDSLWYHAAMGEPGRSLERRDPDLPTLLLANWAVSAAPRGATPGRQNSRYEPDQSPPAVRFVAVRDSLTVTVLVNEMLDPTSVQPAAFELDDGTRPLTATWIPEVRHVRLRFARPLQQQRRLVVHGLRDLKGNRLTATVHPLAYPPAPATLRVNEILYAPLADPYDGRPDQPEYVELINTSSRHLNLEGLFWTDVPNEHGQADTVHLPIRWQALAPGSLAVVFNVPPGRDPQAFMAAAFPNALRHPGTIWIAIPGRGLGLRNDGDLIHLQYGSLTLDSVYYRPSWHQAGIRETTGLALERLLPEGPSNDSANWTSSPHPSGGTPGQPNAARLQDRPSLPERPALEVAPSPFSPDGDGIDDVVTFRYRLPAPSALVRVRIFDSQGRLVRTLGPMHSGAQGMLLWDGRDDAGAALPIGIYVVLLEAMDAPNGRILKSKAPVVLARPLR</sequence>
<accession>A0A1M6SPA3</accession>
<reference evidence="7" key="1">
    <citation type="submission" date="2016-11" db="EMBL/GenBank/DDBJ databases">
        <authorList>
            <person name="Varghese N."/>
            <person name="Submissions S."/>
        </authorList>
    </citation>
    <scope>NUCLEOTIDE SEQUENCE [LARGE SCALE GENOMIC DNA]</scope>
    <source>
        <strain evidence="7">DSM 22212</strain>
    </source>
</reference>
<evidence type="ECO:0000259" key="4">
    <source>
        <dbReference type="Pfam" id="PF00932"/>
    </source>
</evidence>
<dbReference type="Gene3D" id="2.60.120.560">
    <property type="entry name" value="Exo-inulinase, domain 1"/>
    <property type="match status" value="1"/>
</dbReference>
<organism evidence="6 7">
    <name type="scientific">Rhodothermus profundi</name>
    <dbReference type="NCBI Taxonomy" id="633813"/>
    <lineage>
        <taxon>Bacteria</taxon>
        <taxon>Pseudomonadati</taxon>
        <taxon>Rhodothermota</taxon>
        <taxon>Rhodothermia</taxon>
        <taxon>Rhodothermales</taxon>
        <taxon>Rhodothermaceae</taxon>
        <taxon>Rhodothermus</taxon>
    </lineage>
</organism>
<gene>
    <name evidence="6" type="ORF">SAMN04488087_1168</name>
</gene>
<evidence type="ECO:0000256" key="3">
    <source>
        <dbReference type="SAM" id="SignalP"/>
    </source>
</evidence>
<dbReference type="Pfam" id="PF00932">
    <property type="entry name" value="LTD"/>
    <property type="match status" value="1"/>
</dbReference>
<evidence type="ECO:0000313" key="7">
    <source>
        <dbReference type="Proteomes" id="UP000185812"/>
    </source>
</evidence>
<dbReference type="OrthoDB" id="9758406at2"/>
<keyword evidence="7" id="KW-1185">Reference proteome</keyword>
<dbReference type="Gene3D" id="2.60.40.1220">
    <property type="match status" value="2"/>
</dbReference>
<feature type="domain" description="FlgD/Vpr Ig-like" evidence="5">
    <location>
        <begin position="882"/>
        <end position="946"/>
    </location>
</feature>
<dbReference type="Proteomes" id="UP000185812">
    <property type="component" value="Unassembled WGS sequence"/>
</dbReference>
<dbReference type="Gene3D" id="2.60.40.4070">
    <property type="match status" value="1"/>
</dbReference>
<dbReference type="InterPro" id="IPR025965">
    <property type="entry name" value="FlgD/Vpr_Ig-like"/>
</dbReference>